<protein>
    <recommendedName>
        <fullName evidence="5">DUF3138 family protein</fullName>
    </recommendedName>
</protein>
<organism evidence="3 4">
    <name type="scientific">Rugamonas rubra</name>
    <dbReference type="NCBI Taxonomy" id="758825"/>
    <lineage>
        <taxon>Bacteria</taxon>
        <taxon>Pseudomonadati</taxon>
        <taxon>Pseudomonadota</taxon>
        <taxon>Betaproteobacteria</taxon>
        <taxon>Burkholderiales</taxon>
        <taxon>Oxalobacteraceae</taxon>
        <taxon>Telluria group</taxon>
        <taxon>Rugamonas</taxon>
    </lineage>
</organism>
<feature type="signal peptide" evidence="2">
    <location>
        <begin position="1"/>
        <end position="21"/>
    </location>
</feature>
<dbReference type="Pfam" id="PF11336">
    <property type="entry name" value="DUF3138"/>
    <property type="match status" value="2"/>
</dbReference>
<keyword evidence="1" id="KW-0175">Coiled coil</keyword>
<keyword evidence="2" id="KW-0732">Signal</keyword>
<dbReference type="RefSeq" id="WP_093381951.1">
    <property type="nucleotide sequence ID" value="NZ_FOTW01000004.1"/>
</dbReference>
<dbReference type="STRING" id="758825.SAMN02982985_00002"/>
<proteinExistence type="predicted"/>
<evidence type="ECO:0008006" key="5">
    <source>
        <dbReference type="Google" id="ProtNLM"/>
    </source>
</evidence>
<gene>
    <name evidence="3" type="ORF">SAMN02982985_00002</name>
</gene>
<dbReference type="EMBL" id="FOTW01000004">
    <property type="protein sequence ID" value="SFL41379.1"/>
    <property type="molecule type" value="Genomic_DNA"/>
</dbReference>
<sequence length="490" mass="52860">MHLLKKIVVAIVIAYPAVAMAQSTKELKAELDALKSQVKRLEAMIEKVGGQAVLANSQAQAASSKAAEANTQAVAAVAKADKAAENGVDVAEFNRIRIKTEALEDSNEASGFKGVKISGYVDPTYIYNRNAKTSSFVFFNNNSSVNGSGESFGYDNTFFGSAMLNFEKELEGGTKVKLSMMPSKGAGAGYNFGSLVHEATVMVPLGDLNTRLIGGQWADWTGYELIPSTGNKLITHNLLFDFSAANFYTGAGVELVRGQWDTKILLGNLNRSRIDTAKQETPGLFYRVDYAKGEFSGFGFSGIHSGFDDKAQFGRTDLVEVDGYFNRGEWNVQGQLSYGRQKATPSNGYSGERSHWWGLSALAAYKVTPRFETIGRFDYINNKSNGGGVFGSTFGGVCKDVTGADANCPDGRNGFGSGMVFDGSGWVVADPSVGSNRYALSLGVNYALMPGVNVKGEYRYDRSSAKVFKTSDDEYRRDNHVLGVSTVVSF</sequence>
<evidence type="ECO:0000313" key="3">
    <source>
        <dbReference type="EMBL" id="SFL41379.1"/>
    </source>
</evidence>
<dbReference type="OrthoDB" id="8595088at2"/>
<evidence type="ECO:0000256" key="1">
    <source>
        <dbReference type="SAM" id="Coils"/>
    </source>
</evidence>
<feature type="chain" id="PRO_5011710652" description="DUF3138 family protein" evidence="2">
    <location>
        <begin position="22"/>
        <end position="490"/>
    </location>
</feature>
<feature type="coiled-coil region" evidence="1">
    <location>
        <begin position="17"/>
        <end position="51"/>
    </location>
</feature>
<evidence type="ECO:0000313" key="4">
    <source>
        <dbReference type="Proteomes" id="UP000199470"/>
    </source>
</evidence>
<evidence type="ECO:0000256" key="2">
    <source>
        <dbReference type="SAM" id="SignalP"/>
    </source>
</evidence>
<name>A0A1I4HGH8_9BURK</name>
<dbReference type="Proteomes" id="UP000199470">
    <property type="component" value="Unassembled WGS sequence"/>
</dbReference>
<keyword evidence="4" id="KW-1185">Reference proteome</keyword>
<dbReference type="InterPro" id="IPR021485">
    <property type="entry name" value="DUF3138"/>
</dbReference>
<reference evidence="3 4" key="1">
    <citation type="submission" date="2016-10" db="EMBL/GenBank/DDBJ databases">
        <authorList>
            <person name="de Groot N.N."/>
        </authorList>
    </citation>
    <scope>NUCLEOTIDE SEQUENCE [LARGE SCALE GENOMIC DNA]</scope>
    <source>
        <strain evidence="3 4">ATCC 43154</strain>
    </source>
</reference>
<accession>A0A1I4HGH8</accession>
<dbReference type="SUPFAM" id="SSF56935">
    <property type="entry name" value="Porins"/>
    <property type="match status" value="1"/>
</dbReference>
<dbReference type="AlphaFoldDB" id="A0A1I4HGH8"/>